<dbReference type="Pfam" id="PF00534">
    <property type="entry name" value="Glycos_transf_1"/>
    <property type="match status" value="1"/>
</dbReference>
<feature type="domain" description="Glycosyltransferase subfamily 4-like N-terminal" evidence="4">
    <location>
        <begin position="34"/>
        <end position="194"/>
    </location>
</feature>
<name>A0A5Q2RK14_9ACTN</name>
<evidence type="ECO:0000313" key="5">
    <source>
        <dbReference type="EMBL" id="QGG95824.1"/>
    </source>
</evidence>
<dbReference type="Pfam" id="PF13439">
    <property type="entry name" value="Glyco_transf_4"/>
    <property type="match status" value="1"/>
</dbReference>
<evidence type="ECO:0000259" key="3">
    <source>
        <dbReference type="Pfam" id="PF00534"/>
    </source>
</evidence>
<dbReference type="Gene3D" id="3.40.50.2000">
    <property type="entry name" value="Glycogen Phosphorylase B"/>
    <property type="match status" value="2"/>
</dbReference>
<dbReference type="CDD" id="cd03809">
    <property type="entry name" value="GT4_MtfB-like"/>
    <property type="match status" value="1"/>
</dbReference>
<evidence type="ECO:0000259" key="4">
    <source>
        <dbReference type="Pfam" id="PF13439"/>
    </source>
</evidence>
<feature type="domain" description="Glycosyl transferase family 1" evidence="3">
    <location>
        <begin position="215"/>
        <end position="368"/>
    </location>
</feature>
<accession>A0A5Q2RK14</accession>
<dbReference type="KEGG" id="atq:GH723_12340"/>
<evidence type="ECO:0000256" key="1">
    <source>
        <dbReference type="ARBA" id="ARBA00022676"/>
    </source>
</evidence>
<evidence type="ECO:0000256" key="2">
    <source>
        <dbReference type="ARBA" id="ARBA00022679"/>
    </source>
</evidence>
<dbReference type="PANTHER" id="PTHR46401">
    <property type="entry name" value="GLYCOSYLTRANSFERASE WBBK-RELATED"/>
    <property type="match status" value="1"/>
</dbReference>
<dbReference type="PANTHER" id="PTHR46401:SF2">
    <property type="entry name" value="GLYCOSYLTRANSFERASE WBBK-RELATED"/>
    <property type="match status" value="1"/>
</dbReference>
<sequence>MGAHGGAGRGRVPGRCGVSARVGVNLLWLVPGVVGGSETSTTTFLEALASATPDDLDHVLYVLQPLVDAYPEVVAAVEHRVLPLSGRVKGARVLAEQTWLELQARRDGVALVHHMGGTMPLVGGPPALLSIHDLQPFDHPERFHPAKRAWLSLAVPRAVRRARLVVTPSEWVRGTVIDRFGVSPERVVSVPHGMPPMDEGTPEDALRERYGLAGPLVVYPAITYPHKDHVTLVRAFAAVAARHPDAELVLPGGEAGAEEDVRAAIAASGSAARIRRLGRVPRADVVGLIDAAAVVAVPSRYEGFGIPALEAMARGRALVAADATALPEVVGDGGVLAAPGDVGAWAAALDRLLSDPAERDALGRRGRAVAASFSPERNLASTLAVQRRALGLAPAGGATGPE</sequence>
<reference evidence="5 6" key="1">
    <citation type="submission" date="2019-11" db="EMBL/GenBank/DDBJ databases">
        <authorList>
            <person name="He Y."/>
        </authorList>
    </citation>
    <scope>NUCLEOTIDE SEQUENCE [LARGE SCALE GENOMIC DNA]</scope>
    <source>
        <strain evidence="5 6">SCSIO 58843</strain>
    </source>
</reference>
<dbReference type="InterPro" id="IPR028098">
    <property type="entry name" value="Glyco_trans_4-like_N"/>
</dbReference>
<dbReference type="GO" id="GO:0009103">
    <property type="term" value="P:lipopolysaccharide biosynthetic process"/>
    <property type="evidence" value="ECO:0007669"/>
    <property type="project" value="TreeGrafter"/>
</dbReference>
<organism evidence="5 6">
    <name type="scientific">Actinomarinicola tropica</name>
    <dbReference type="NCBI Taxonomy" id="2789776"/>
    <lineage>
        <taxon>Bacteria</taxon>
        <taxon>Bacillati</taxon>
        <taxon>Actinomycetota</taxon>
        <taxon>Acidimicrobiia</taxon>
        <taxon>Acidimicrobiales</taxon>
        <taxon>Iamiaceae</taxon>
        <taxon>Actinomarinicola</taxon>
    </lineage>
</organism>
<protein>
    <submittedName>
        <fullName evidence="5">Glycosyltransferase</fullName>
    </submittedName>
</protein>
<gene>
    <name evidence="5" type="ORF">GH723_12340</name>
</gene>
<dbReference type="EMBL" id="CP045851">
    <property type="protein sequence ID" value="QGG95824.1"/>
    <property type="molecule type" value="Genomic_DNA"/>
</dbReference>
<dbReference type="InterPro" id="IPR001296">
    <property type="entry name" value="Glyco_trans_1"/>
</dbReference>
<dbReference type="SUPFAM" id="SSF53756">
    <property type="entry name" value="UDP-Glycosyltransferase/glycogen phosphorylase"/>
    <property type="match status" value="1"/>
</dbReference>
<dbReference type="Proteomes" id="UP000334019">
    <property type="component" value="Chromosome"/>
</dbReference>
<keyword evidence="6" id="KW-1185">Reference proteome</keyword>
<keyword evidence="1" id="KW-0328">Glycosyltransferase</keyword>
<dbReference type="AlphaFoldDB" id="A0A5Q2RK14"/>
<evidence type="ECO:0000313" key="6">
    <source>
        <dbReference type="Proteomes" id="UP000334019"/>
    </source>
</evidence>
<dbReference type="GO" id="GO:0016757">
    <property type="term" value="F:glycosyltransferase activity"/>
    <property type="evidence" value="ECO:0007669"/>
    <property type="project" value="UniProtKB-KW"/>
</dbReference>
<proteinExistence type="predicted"/>
<keyword evidence="2 5" id="KW-0808">Transferase</keyword>